<dbReference type="EMBL" id="CAJVPT010005255">
    <property type="protein sequence ID" value="CAG8518275.1"/>
    <property type="molecule type" value="Genomic_DNA"/>
</dbReference>
<protein>
    <submittedName>
        <fullName evidence="1">9844_t:CDS:1</fullName>
    </submittedName>
</protein>
<name>A0ACA9LBS0_9GLOM</name>
<sequence>MTTSTQNDLVSETKRKRASEYEILTLEMSSISYSSPADSTTNSSKQQTDPSTHTGSKNDPHSQPTKRAKLLSNDSTEDENIVVEGDETFRKPEDNNLISTNDIGENDGGHSDSTGDEMQLDNVQPVVQNHMSQEFSRNGTLNSNGVGNHLKSKFNMENGDGNCKISSKNTKMEDLISVRTRPKSLPTNGGKDKITRGNDIHDNKLDNEKITNEYDQRVEQEKVDAHEFKVLLSKIMDILESRDAHQFLRNGRDGQALGTNAEGQALNSTIIRAKIESNQYNSLKGFQHDFVSIINDAMFKNPQSYDFGRQFIRFGSRLIEQAVKEVPSVKRHPGVVPKRSQKIALVQPTTNGHVFSSGILKQSILDNQKFKLVGDAKDVAVIPQQSMNDIPSLGALFPQKIKKPESELSQDLVVPGGTRVFLITSIDFLGKRGCDRSGSYLSYEDTMMVYAYKKAKKVTEDEENDAEKDAEMLTETDHDNLENESATTSNELVDQLNDSDITMDELFGDIDIEMIYESLEDEDNNNPLSDKKLDKNVKMFLELQRLQNKRFTTNPDVITSEERNLGMKLRKRLAEMISVVPPSKLVHPGSIEKAMTNLPIRESAFRGMLPPNNCRAYPSNEVSREAFDNPPNVIRPSESTQLTPAVARPTVMGPPPLPQSQARPRLHQTLSQIHAPPPPQPFQQPNSQIQAPHYHSQVQSSSQPHSQVHPQLQAQLRPQQPPPRPQATGYPPVNSHFNTEYGIPVRVSPPPIESWLANAARILD</sequence>
<accession>A0ACA9LBS0</accession>
<gene>
    <name evidence="1" type="ORF">ACOLOM_LOCUS3538</name>
</gene>
<reference evidence="1" key="1">
    <citation type="submission" date="2021-06" db="EMBL/GenBank/DDBJ databases">
        <authorList>
            <person name="Kallberg Y."/>
            <person name="Tangrot J."/>
            <person name="Rosling A."/>
        </authorList>
    </citation>
    <scope>NUCLEOTIDE SEQUENCE</scope>
    <source>
        <strain evidence="1">CL356</strain>
    </source>
</reference>
<keyword evidence="2" id="KW-1185">Reference proteome</keyword>
<comment type="caution">
    <text evidence="1">The sequence shown here is derived from an EMBL/GenBank/DDBJ whole genome shotgun (WGS) entry which is preliminary data.</text>
</comment>
<evidence type="ECO:0000313" key="1">
    <source>
        <dbReference type="EMBL" id="CAG8518275.1"/>
    </source>
</evidence>
<dbReference type="Proteomes" id="UP000789525">
    <property type="component" value="Unassembled WGS sequence"/>
</dbReference>
<organism evidence="1 2">
    <name type="scientific">Acaulospora colombiana</name>
    <dbReference type="NCBI Taxonomy" id="27376"/>
    <lineage>
        <taxon>Eukaryota</taxon>
        <taxon>Fungi</taxon>
        <taxon>Fungi incertae sedis</taxon>
        <taxon>Mucoromycota</taxon>
        <taxon>Glomeromycotina</taxon>
        <taxon>Glomeromycetes</taxon>
        <taxon>Diversisporales</taxon>
        <taxon>Acaulosporaceae</taxon>
        <taxon>Acaulospora</taxon>
    </lineage>
</organism>
<evidence type="ECO:0000313" key="2">
    <source>
        <dbReference type="Proteomes" id="UP000789525"/>
    </source>
</evidence>
<proteinExistence type="predicted"/>